<keyword evidence="3" id="KW-1185">Reference proteome</keyword>
<name>H0EB48_9ACTN</name>
<proteinExistence type="predicted"/>
<dbReference type="EMBL" id="AGUD01000303">
    <property type="protein sequence ID" value="EHN09123.1"/>
    <property type="molecule type" value="Genomic_DNA"/>
</dbReference>
<evidence type="ECO:0000313" key="3">
    <source>
        <dbReference type="Proteomes" id="UP000005143"/>
    </source>
</evidence>
<sequence>MLLDLDVPFRDASAGDLAWSLLAGAAAPDALASLDVGTGALAVRLHVLGASHAVELRIGERRLTEVVACGAPEGRPLGDAPSAIERDGLRYRFHATVDAPGGAAVLALGEELRAICEGRPDALAAAFPGTSGALTALRPTVDGDPSRDRDAGDHAAHGPTAGWQTWHLYPERGEVVRTRTSVAVVSGPPTAAAGEVRVPVLRGASR</sequence>
<protein>
    <submittedName>
        <fullName evidence="2">Uncharacterized protein</fullName>
    </submittedName>
</protein>
<organism evidence="2 3">
    <name type="scientific">Patulibacter medicamentivorans</name>
    <dbReference type="NCBI Taxonomy" id="1097667"/>
    <lineage>
        <taxon>Bacteria</taxon>
        <taxon>Bacillati</taxon>
        <taxon>Actinomycetota</taxon>
        <taxon>Thermoleophilia</taxon>
        <taxon>Solirubrobacterales</taxon>
        <taxon>Patulibacteraceae</taxon>
        <taxon>Patulibacter</taxon>
    </lineage>
</organism>
<reference evidence="2 3" key="1">
    <citation type="journal article" date="2013" name="Biodegradation">
        <title>Quantitative proteomic analysis of ibuprofen-degrading Patulibacter sp. strain I11.</title>
        <authorList>
            <person name="Almeida B."/>
            <person name="Kjeldal H."/>
            <person name="Lolas I."/>
            <person name="Knudsen A.D."/>
            <person name="Carvalho G."/>
            <person name="Nielsen K.L."/>
            <person name="Barreto Crespo M.T."/>
            <person name="Stensballe A."/>
            <person name="Nielsen J.L."/>
        </authorList>
    </citation>
    <scope>NUCLEOTIDE SEQUENCE [LARGE SCALE GENOMIC DNA]</scope>
    <source>
        <strain evidence="2 3">I11</strain>
    </source>
</reference>
<dbReference type="InterPro" id="IPR024486">
    <property type="entry name" value="DUF2617"/>
</dbReference>
<dbReference type="Pfam" id="PF10936">
    <property type="entry name" value="DUF2617"/>
    <property type="match status" value="1"/>
</dbReference>
<feature type="region of interest" description="Disordered" evidence="1">
    <location>
        <begin position="139"/>
        <end position="162"/>
    </location>
</feature>
<dbReference type="Proteomes" id="UP000005143">
    <property type="component" value="Unassembled WGS sequence"/>
</dbReference>
<evidence type="ECO:0000313" key="2">
    <source>
        <dbReference type="EMBL" id="EHN09123.1"/>
    </source>
</evidence>
<dbReference type="AlphaFoldDB" id="H0EB48"/>
<feature type="compositionally biased region" description="Basic and acidic residues" evidence="1">
    <location>
        <begin position="144"/>
        <end position="156"/>
    </location>
</feature>
<evidence type="ECO:0000256" key="1">
    <source>
        <dbReference type="SAM" id="MobiDB-lite"/>
    </source>
</evidence>
<comment type="caution">
    <text evidence="2">The sequence shown here is derived from an EMBL/GenBank/DDBJ whole genome shotgun (WGS) entry which is preliminary data.</text>
</comment>
<dbReference type="RefSeq" id="WP_007578713.1">
    <property type="nucleotide sequence ID" value="NZ_AGUD01000303.1"/>
</dbReference>
<accession>H0EB48</accession>
<gene>
    <name evidence="2" type="ORF">PAI11_40750</name>
</gene>